<reference evidence="2" key="1">
    <citation type="submission" date="2021-02" db="EMBL/GenBank/DDBJ databases">
        <title>Activity-based single-cell genomes from oceanic crustal fluid captures similar information to metagenomic and metatranscriptomic surveys with orders of magnitude less sampling.</title>
        <authorList>
            <person name="D'Angelo T.S."/>
            <person name="Orcutt B.N."/>
        </authorList>
    </citation>
    <scope>NUCLEOTIDE SEQUENCE [LARGE SCALE GENOMIC DNA]</scope>
    <source>
        <strain evidence="2">AH-315-E05</strain>
    </source>
</reference>
<evidence type="ECO:0000313" key="3">
    <source>
        <dbReference type="Proteomes" id="UP000765003"/>
    </source>
</evidence>
<proteinExistence type="predicted"/>
<organism evidence="2 3">
    <name type="scientific">Sulfobacillus acidophilus</name>
    <dbReference type="NCBI Taxonomy" id="53633"/>
    <lineage>
        <taxon>Bacteria</taxon>
        <taxon>Bacillati</taxon>
        <taxon>Bacillota</taxon>
        <taxon>Clostridia</taxon>
        <taxon>Eubacteriales</taxon>
        <taxon>Clostridiales Family XVII. Incertae Sedis</taxon>
        <taxon>Sulfobacillus</taxon>
    </lineage>
</organism>
<evidence type="ECO:0000313" key="2">
    <source>
        <dbReference type="EMBL" id="MBN4077428.1"/>
    </source>
</evidence>
<feature type="chain" id="PRO_5045638723" description="DUF4879 domain-containing protein" evidence="1">
    <location>
        <begin position="20"/>
        <end position="139"/>
    </location>
</feature>
<accession>A0ABS3AYU0</accession>
<evidence type="ECO:0000256" key="1">
    <source>
        <dbReference type="SAM" id="SignalP"/>
    </source>
</evidence>
<comment type="caution">
    <text evidence="2">The sequence shown here is derived from an EMBL/GenBank/DDBJ whole genome shotgun (WGS) entry which is preliminary data.</text>
</comment>
<evidence type="ECO:0008006" key="4">
    <source>
        <dbReference type="Google" id="ProtNLM"/>
    </source>
</evidence>
<sequence>MKHLSILLLTFLFSQALYAVLPPVSEDELFKRADYVVNAKVVRFEREKHYSSSFDMKLVDHIIVEIEDVKKGDASIFEYNKRIHIQNVNYTDIDGQIHPGAGYIWGTTVGNKYRLYLGKSESDRTLYTLSFWGIKPIDE</sequence>
<dbReference type="Proteomes" id="UP000765003">
    <property type="component" value="Unassembled WGS sequence"/>
</dbReference>
<protein>
    <recommendedName>
        <fullName evidence="4">DUF4879 domain-containing protein</fullName>
    </recommendedName>
</protein>
<keyword evidence="3" id="KW-1185">Reference proteome</keyword>
<gene>
    <name evidence="2" type="ORF">JYT19_00795</name>
</gene>
<keyword evidence="1" id="KW-0732">Signal</keyword>
<feature type="signal peptide" evidence="1">
    <location>
        <begin position="1"/>
        <end position="19"/>
    </location>
</feature>
<dbReference type="EMBL" id="JAFITA010000009">
    <property type="protein sequence ID" value="MBN4077428.1"/>
    <property type="molecule type" value="Genomic_DNA"/>
</dbReference>
<name>A0ABS3AYU0_9FIRM</name>